<organism evidence="1 2">
    <name type="scientific">Plenodomus tracheiphilus IPT5</name>
    <dbReference type="NCBI Taxonomy" id="1408161"/>
    <lineage>
        <taxon>Eukaryota</taxon>
        <taxon>Fungi</taxon>
        <taxon>Dikarya</taxon>
        <taxon>Ascomycota</taxon>
        <taxon>Pezizomycotina</taxon>
        <taxon>Dothideomycetes</taxon>
        <taxon>Pleosporomycetidae</taxon>
        <taxon>Pleosporales</taxon>
        <taxon>Pleosporineae</taxon>
        <taxon>Leptosphaeriaceae</taxon>
        <taxon>Plenodomus</taxon>
    </lineage>
</organism>
<dbReference type="AlphaFoldDB" id="A0A6A7BEG0"/>
<keyword evidence="2" id="KW-1185">Reference proteome</keyword>
<sequence length="154" mass="17161">MNDKRVYNSYTAPPRECCFRQNESQRSSPHRSGREGLPSQFASGCCQAFSTRNTSQSAQACEHAVHPSSIRYQSFARDDIVTVIMRHAFIRCWYILAHKIDRLLAGTSPTCHAFASVFFSTCGAGEGAPCLRLPSSVPTNTFDDHHNHRPITPS</sequence>
<dbReference type="EMBL" id="MU006296">
    <property type="protein sequence ID" value="KAF2853087.1"/>
    <property type="molecule type" value="Genomic_DNA"/>
</dbReference>
<dbReference type="Proteomes" id="UP000799423">
    <property type="component" value="Unassembled WGS sequence"/>
</dbReference>
<protein>
    <submittedName>
        <fullName evidence="1">Uncharacterized protein</fullName>
    </submittedName>
</protein>
<evidence type="ECO:0000313" key="1">
    <source>
        <dbReference type="EMBL" id="KAF2853087.1"/>
    </source>
</evidence>
<evidence type="ECO:0000313" key="2">
    <source>
        <dbReference type="Proteomes" id="UP000799423"/>
    </source>
</evidence>
<reference evidence="1" key="1">
    <citation type="submission" date="2020-01" db="EMBL/GenBank/DDBJ databases">
        <authorList>
            <consortium name="DOE Joint Genome Institute"/>
            <person name="Haridas S."/>
            <person name="Albert R."/>
            <person name="Binder M."/>
            <person name="Bloem J."/>
            <person name="Labutti K."/>
            <person name="Salamov A."/>
            <person name="Andreopoulos B."/>
            <person name="Baker S.E."/>
            <person name="Barry K."/>
            <person name="Bills G."/>
            <person name="Bluhm B.H."/>
            <person name="Cannon C."/>
            <person name="Castanera R."/>
            <person name="Culley D.E."/>
            <person name="Daum C."/>
            <person name="Ezra D."/>
            <person name="Gonzalez J.B."/>
            <person name="Henrissat B."/>
            <person name="Kuo A."/>
            <person name="Liang C."/>
            <person name="Lipzen A."/>
            <person name="Lutzoni F."/>
            <person name="Magnuson J."/>
            <person name="Mondo S."/>
            <person name="Nolan M."/>
            <person name="Ohm R."/>
            <person name="Pangilinan J."/>
            <person name="Park H.-J."/>
            <person name="Ramirez L."/>
            <person name="Alfaro M."/>
            <person name="Sun H."/>
            <person name="Tritt A."/>
            <person name="Yoshinaga Y."/>
            <person name="Zwiers L.-H."/>
            <person name="Turgeon B.G."/>
            <person name="Goodwin S.B."/>
            <person name="Spatafora J.W."/>
            <person name="Crous P.W."/>
            <person name="Grigoriev I.V."/>
        </authorList>
    </citation>
    <scope>NUCLEOTIDE SEQUENCE</scope>
    <source>
        <strain evidence="1">IPT5</strain>
    </source>
</reference>
<gene>
    <name evidence="1" type="ORF">T440DRAFT_318282</name>
</gene>
<proteinExistence type="predicted"/>
<accession>A0A6A7BEG0</accession>
<name>A0A6A7BEG0_9PLEO</name>